<evidence type="ECO:0000256" key="1">
    <source>
        <dbReference type="SAM" id="MobiDB-lite"/>
    </source>
</evidence>
<dbReference type="EMBL" id="CM016553">
    <property type="protein sequence ID" value="TKW36458.1"/>
    <property type="molecule type" value="Genomic_DNA"/>
</dbReference>
<keyword evidence="3" id="KW-1185">Reference proteome</keyword>
<reference evidence="2" key="1">
    <citation type="submission" date="2019-03" db="EMBL/GenBank/DDBJ databases">
        <title>WGS assembly of Setaria viridis.</title>
        <authorList>
            <person name="Huang P."/>
            <person name="Jenkins J."/>
            <person name="Grimwood J."/>
            <person name="Barry K."/>
            <person name="Healey A."/>
            <person name="Mamidi S."/>
            <person name="Sreedasyam A."/>
            <person name="Shu S."/>
            <person name="Feldman M."/>
            <person name="Wu J."/>
            <person name="Yu Y."/>
            <person name="Chen C."/>
            <person name="Johnson J."/>
            <person name="Rokhsar D."/>
            <person name="Baxter I."/>
            <person name="Schmutz J."/>
            <person name="Brutnell T."/>
            <person name="Kellogg E."/>
        </authorList>
    </citation>
    <scope>NUCLEOTIDE SEQUENCE [LARGE SCALE GENOMIC DNA]</scope>
</reference>
<feature type="compositionally biased region" description="Low complexity" evidence="1">
    <location>
        <begin position="19"/>
        <end position="33"/>
    </location>
</feature>
<organism evidence="2 3">
    <name type="scientific">Setaria viridis</name>
    <name type="common">Green bristlegrass</name>
    <name type="synonym">Setaria italica subsp. viridis</name>
    <dbReference type="NCBI Taxonomy" id="4556"/>
    <lineage>
        <taxon>Eukaryota</taxon>
        <taxon>Viridiplantae</taxon>
        <taxon>Streptophyta</taxon>
        <taxon>Embryophyta</taxon>
        <taxon>Tracheophyta</taxon>
        <taxon>Spermatophyta</taxon>
        <taxon>Magnoliopsida</taxon>
        <taxon>Liliopsida</taxon>
        <taxon>Poales</taxon>
        <taxon>Poaceae</taxon>
        <taxon>PACMAD clade</taxon>
        <taxon>Panicoideae</taxon>
        <taxon>Panicodae</taxon>
        <taxon>Paniceae</taxon>
        <taxon>Cenchrinae</taxon>
        <taxon>Setaria</taxon>
    </lineage>
</organism>
<evidence type="ECO:0000313" key="2">
    <source>
        <dbReference type="EMBL" id="TKW36458.1"/>
    </source>
</evidence>
<dbReference type="Proteomes" id="UP000298652">
    <property type="component" value="Chromosome 2"/>
</dbReference>
<evidence type="ECO:0000313" key="3">
    <source>
        <dbReference type="Proteomes" id="UP000298652"/>
    </source>
</evidence>
<accession>A0A4U6W202</accession>
<gene>
    <name evidence="2" type="ORF">SEVIR_2G441300v2</name>
</gene>
<name>A0A4U6W202_SETVI</name>
<feature type="region of interest" description="Disordered" evidence="1">
    <location>
        <begin position="1"/>
        <end position="33"/>
    </location>
</feature>
<proteinExistence type="predicted"/>
<protein>
    <submittedName>
        <fullName evidence="2">Uncharacterized protein</fullName>
    </submittedName>
</protein>
<dbReference type="Gramene" id="TKW36458">
    <property type="protein sequence ID" value="TKW36458"/>
    <property type="gene ID" value="SEVIR_2G441300v2"/>
</dbReference>
<dbReference type="AlphaFoldDB" id="A0A4U6W202"/>
<sequence>MTGGPSRRGDNGGRRRRLTLAPRASAAAGLPAGIEESQIPTGVKEIRSWGVDVGCSTRARRRRETGVFVGDDNRRRSLIFLLSEPAGRGAKRWLSLLAAGGGVEFG</sequence>